<evidence type="ECO:0000313" key="9">
    <source>
        <dbReference type="Proteomes" id="UP000235145"/>
    </source>
</evidence>
<evidence type="ECO:0000313" key="8">
    <source>
        <dbReference type="EMBL" id="KAJ0209480.1"/>
    </source>
</evidence>
<evidence type="ECO:0000256" key="1">
    <source>
        <dbReference type="ARBA" id="ARBA00004141"/>
    </source>
</evidence>
<proteinExistence type="inferred from homology"/>
<sequence length="146" mass="15878">MILMDKLGRKGLLLGSFMGMSSMINRVTEWAMSMGMQAVAGSSLVSGSVLSFAMGVGPVPGLLLSEIFPSRIRAKAMAICMAVINFFVGLLFLRMLEKLGPLILYTAFVSFCLVGFLFVRKNVVETKGKTLQEIEMALLPSAELIY</sequence>
<feature type="transmembrane region" description="Helical" evidence="6">
    <location>
        <begin position="102"/>
        <end position="119"/>
    </location>
</feature>
<dbReference type="Proteomes" id="UP000235145">
    <property type="component" value="Unassembled WGS sequence"/>
</dbReference>
<dbReference type="InterPro" id="IPR005828">
    <property type="entry name" value="MFS_sugar_transport-like"/>
</dbReference>
<dbReference type="GO" id="GO:0016020">
    <property type="term" value="C:membrane"/>
    <property type="evidence" value="ECO:0007669"/>
    <property type="project" value="UniProtKB-SubCell"/>
</dbReference>
<comment type="subcellular location">
    <subcellularLocation>
        <location evidence="1">Membrane</location>
        <topology evidence="1">Multi-pass membrane protein</topology>
    </subcellularLocation>
</comment>
<evidence type="ECO:0000256" key="2">
    <source>
        <dbReference type="ARBA" id="ARBA00022692"/>
    </source>
</evidence>
<dbReference type="PANTHER" id="PTHR23503:SF126">
    <property type="entry name" value="MAJOR FACILITATOR SUPERFAMILY (MFS) PROFILE DOMAIN-CONTAINING PROTEIN"/>
    <property type="match status" value="1"/>
</dbReference>
<keyword evidence="4 6" id="KW-0472">Membrane</keyword>
<feature type="domain" description="Major facilitator superfamily (MFS) profile" evidence="7">
    <location>
        <begin position="1"/>
        <end position="127"/>
    </location>
</feature>
<feature type="transmembrane region" description="Helical" evidence="6">
    <location>
        <begin position="76"/>
        <end position="96"/>
    </location>
</feature>
<dbReference type="SUPFAM" id="SSF103473">
    <property type="entry name" value="MFS general substrate transporter"/>
    <property type="match status" value="1"/>
</dbReference>
<dbReference type="AlphaFoldDB" id="A0A9R1VND5"/>
<dbReference type="EMBL" id="NBSK02000004">
    <property type="protein sequence ID" value="KAJ0209480.1"/>
    <property type="molecule type" value="Genomic_DNA"/>
</dbReference>
<dbReference type="InterPro" id="IPR036259">
    <property type="entry name" value="MFS_trans_sf"/>
</dbReference>
<organism evidence="8 9">
    <name type="scientific">Lactuca sativa</name>
    <name type="common">Garden lettuce</name>
    <dbReference type="NCBI Taxonomy" id="4236"/>
    <lineage>
        <taxon>Eukaryota</taxon>
        <taxon>Viridiplantae</taxon>
        <taxon>Streptophyta</taxon>
        <taxon>Embryophyta</taxon>
        <taxon>Tracheophyta</taxon>
        <taxon>Spermatophyta</taxon>
        <taxon>Magnoliopsida</taxon>
        <taxon>eudicotyledons</taxon>
        <taxon>Gunneridae</taxon>
        <taxon>Pentapetalae</taxon>
        <taxon>asterids</taxon>
        <taxon>campanulids</taxon>
        <taxon>Asterales</taxon>
        <taxon>Asteraceae</taxon>
        <taxon>Cichorioideae</taxon>
        <taxon>Cichorieae</taxon>
        <taxon>Lactucinae</taxon>
        <taxon>Lactuca</taxon>
    </lineage>
</organism>
<dbReference type="PANTHER" id="PTHR23503">
    <property type="entry name" value="SOLUTE CARRIER FAMILY 2"/>
    <property type="match status" value="1"/>
</dbReference>
<evidence type="ECO:0000256" key="3">
    <source>
        <dbReference type="ARBA" id="ARBA00022989"/>
    </source>
</evidence>
<dbReference type="InterPro" id="IPR020846">
    <property type="entry name" value="MFS_dom"/>
</dbReference>
<keyword evidence="3 6" id="KW-1133">Transmembrane helix</keyword>
<protein>
    <recommendedName>
        <fullName evidence="7">Major facilitator superfamily (MFS) profile domain-containing protein</fullName>
    </recommendedName>
</protein>
<accession>A0A9R1VND5</accession>
<comment type="caution">
    <text evidence="8">The sequence shown here is derived from an EMBL/GenBank/DDBJ whole genome shotgun (WGS) entry which is preliminary data.</text>
</comment>
<evidence type="ECO:0000256" key="4">
    <source>
        <dbReference type="ARBA" id="ARBA00023136"/>
    </source>
</evidence>
<keyword evidence="9" id="KW-1185">Reference proteome</keyword>
<dbReference type="Gene3D" id="1.20.1250.20">
    <property type="entry name" value="MFS general substrate transporter like domains"/>
    <property type="match status" value="1"/>
</dbReference>
<dbReference type="GO" id="GO:0022857">
    <property type="term" value="F:transmembrane transporter activity"/>
    <property type="evidence" value="ECO:0007669"/>
    <property type="project" value="InterPro"/>
</dbReference>
<feature type="transmembrane region" description="Helical" evidence="6">
    <location>
        <begin position="44"/>
        <end position="64"/>
    </location>
</feature>
<evidence type="ECO:0000259" key="7">
    <source>
        <dbReference type="PROSITE" id="PS50850"/>
    </source>
</evidence>
<gene>
    <name evidence="8" type="ORF">LSAT_V11C400197690</name>
</gene>
<dbReference type="Pfam" id="PF00083">
    <property type="entry name" value="Sugar_tr"/>
    <property type="match status" value="1"/>
</dbReference>
<name>A0A9R1VND5_LACSA</name>
<keyword evidence="2 6" id="KW-0812">Transmembrane</keyword>
<dbReference type="InterPro" id="IPR045263">
    <property type="entry name" value="GLUT"/>
</dbReference>
<dbReference type="PROSITE" id="PS50850">
    <property type="entry name" value="MFS"/>
    <property type="match status" value="1"/>
</dbReference>
<evidence type="ECO:0000256" key="5">
    <source>
        <dbReference type="ARBA" id="ARBA00044504"/>
    </source>
</evidence>
<reference evidence="8 9" key="1">
    <citation type="journal article" date="2017" name="Nat. Commun.">
        <title>Genome assembly with in vitro proximity ligation data and whole-genome triplication in lettuce.</title>
        <authorList>
            <person name="Reyes-Chin-Wo S."/>
            <person name="Wang Z."/>
            <person name="Yang X."/>
            <person name="Kozik A."/>
            <person name="Arikit S."/>
            <person name="Song C."/>
            <person name="Xia L."/>
            <person name="Froenicke L."/>
            <person name="Lavelle D.O."/>
            <person name="Truco M.J."/>
            <person name="Xia R."/>
            <person name="Zhu S."/>
            <person name="Xu C."/>
            <person name="Xu H."/>
            <person name="Xu X."/>
            <person name="Cox K."/>
            <person name="Korf I."/>
            <person name="Meyers B.C."/>
            <person name="Michelmore R.W."/>
        </authorList>
    </citation>
    <scope>NUCLEOTIDE SEQUENCE [LARGE SCALE GENOMIC DNA]</scope>
    <source>
        <strain evidence="9">cv. Salinas</strain>
        <tissue evidence="8">Seedlings</tissue>
    </source>
</reference>
<evidence type="ECO:0000256" key="6">
    <source>
        <dbReference type="SAM" id="Phobius"/>
    </source>
</evidence>
<comment type="similarity">
    <text evidence="5">Belongs to the major facilitator superfamily. Phosphate:H(+) symporter (TC 2.A.1.9) family.</text>
</comment>